<comment type="caution">
    <text evidence="2">The sequence shown here is derived from an EMBL/GenBank/DDBJ whole genome shotgun (WGS) entry which is preliminary data.</text>
</comment>
<reference evidence="2 3" key="1">
    <citation type="submission" date="2020-08" db="EMBL/GenBank/DDBJ databases">
        <title>Genomic Encyclopedia of Type Strains, Phase IV (KMG-IV): sequencing the most valuable type-strain genomes for metagenomic binning, comparative biology and taxonomic classification.</title>
        <authorList>
            <person name="Goeker M."/>
        </authorList>
    </citation>
    <scope>NUCLEOTIDE SEQUENCE [LARGE SCALE GENOMIC DNA]</scope>
    <source>
        <strain evidence="2 3">DSM 26376</strain>
    </source>
</reference>
<accession>A0A7W8HT15</accession>
<evidence type="ECO:0000313" key="2">
    <source>
        <dbReference type="EMBL" id="MBB5277760.1"/>
    </source>
</evidence>
<dbReference type="EMBL" id="JACHGA010000011">
    <property type="protein sequence ID" value="MBB5277760.1"/>
    <property type="molecule type" value="Genomic_DNA"/>
</dbReference>
<keyword evidence="3" id="KW-1185">Reference proteome</keyword>
<dbReference type="Proteomes" id="UP000550895">
    <property type="component" value="Unassembled WGS sequence"/>
</dbReference>
<dbReference type="AlphaFoldDB" id="A0A7W8HT15"/>
<dbReference type="RefSeq" id="WP_167495035.1">
    <property type="nucleotide sequence ID" value="NZ_JACHGA010000011.1"/>
</dbReference>
<feature type="transmembrane region" description="Helical" evidence="1">
    <location>
        <begin position="18"/>
        <end position="46"/>
    </location>
</feature>
<gene>
    <name evidence="2" type="ORF">HNR26_003849</name>
</gene>
<protein>
    <submittedName>
        <fullName evidence="2">Uncharacterized protein</fullName>
    </submittedName>
</protein>
<keyword evidence="1" id="KW-1133">Transmembrane helix</keyword>
<proteinExistence type="predicted"/>
<evidence type="ECO:0000256" key="1">
    <source>
        <dbReference type="SAM" id="Phobius"/>
    </source>
</evidence>
<organism evidence="2 3">
    <name type="scientific">Rhizobium rosettiformans</name>
    <dbReference type="NCBI Taxonomy" id="1368430"/>
    <lineage>
        <taxon>Bacteria</taxon>
        <taxon>Pseudomonadati</taxon>
        <taxon>Pseudomonadota</taxon>
        <taxon>Alphaproteobacteria</taxon>
        <taxon>Hyphomicrobiales</taxon>
        <taxon>Rhizobiaceae</taxon>
        <taxon>Rhizobium/Agrobacterium group</taxon>
        <taxon>Rhizobium</taxon>
    </lineage>
</organism>
<sequence>MSENPFQFDPGITKTDKVLAVCIMLAGIAMFWVATELLETFLFSILAQL</sequence>
<name>A0A7W8HT15_9HYPH</name>
<keyword evidence="1" id="KW-0472">Membrane</keyword>
<evidence type="ECO:0000313" key="3">
    <source>
        <dbReference type="Proteomes" id="UP000550895"/>
    </source>
</evidence>
<keyword evidence="1" id="KW-0812">Transmembrane</keyword>